<proteinExistence type="predicted"/>
<feature type="coiled-coil region" evidence="1">
    <location>
        <begin position="51"/>
        <end position="106"/>
    </location>
</feature>
<evidence type="ECO:0000313" key="3">
    <source>
        <dbReference type="Proteomes" id="UP001341840"/>
    </source>
</evidence>
<evidence type="ECO:0000256" key="1">
    <source>
        <dbReference type="SAM" id="Coils"/>
    </source>
</evidence>
<organism evidence="2 3">
    <name type="scientific">Stylosanthes scabra</name>
    <dbReference type="NCBI Taxonomy" id="79078"/>
    <lineage>
        <taxon>Eukaryota</taxon>
        <taxon>Viridiplantae</taxon>
        <taxon>Streptophyta</taxon>
        <taxon>Embryophyta</taxon>
        <taxon>Tracheophyta</taxon>
        <taxon>Spermatophyta</taxon>
        <taxon>Magnoliopsida</taxon>
        <taxon>eudicotyledons</taxon>
        <taxon>Gunneridae</taxon>
        <taxon>Pentapetalae</taxon>
        <taxon>rosids</taxon>
        <taxon>fabids</taxon>
        <taxon>Fabales</taxon>
        <taxon>Fabaceae</taxon>
        <taxon>Papilionoideae</taxon>
        <taxon>50 kb inversion clade</taxon>
        <taxon>dalbergioids sensu lato</taxon>
        <taxon>Dalbergieae</taxon>
        <taxon>Pterocarpus clade</taxon>
        <taxon>Stylosanthes</taxon>
    </lineage>
</organism>
<reference evidence="2 3" key="1">
    <citation type="journal article" date="2023" name="Plants (Basel)">
        <title>Bridging the Gap: Combining Genomics and Transcriptomics Approaches to Understand Stylosanthes scabra, an Orphan Legume from the Brazilian Caatinga.</title>
        <authorList>
            <person name="Ferreira-Neto J.R.C."/>
            <person name="da Silva M.D."/>
            <person name="Binneck E."/>
            <person name="de Melo N.F."/>
            <person name="da Silva R.H."/>
            <person name="de Melo A.L.T.M."/>
            <person name="Pandolfi V."/>
            <person name="Bustamante F.O."/>
            <person name="Brasileiro-Vidal A.C."/>
            <person name="Benko-Iseppon A.M."/>
        </authorList>
    </citation>
    <scope>NUCLEOTIDE SEQUENCE [LARGE SCALE GENOMIC DNA]</scope>
    <source>
        <tissue evidence="2">Leaves</tissue>
    </source>
</reference>
<keyword evidence="3" id="KW-1185">Reference proteome</keyword>
<dbReference type="Proteomes" id="UP001341840">
    <property type="component" value="Unassembled WGS sequence"/>
</dbReference>
<dbReference type="EMBL" id="JASCZI010001163">
    <property type="protein sequence ID" value="MED6114444.1"/>
    <property type="molecule type" value="Genomic_DNA"/>
</dbReference>
<accession>A0ABU6QR14</accession>
<comment type="caution">
    <text evidence="2">The sequence shown here is derived from an EMBL/GenBank/DDBJ whole genome shotgun (WGS) entry which is preliminary data.</text>
</comment>
<evidence type="ECO:0000313" key="2">
    <source>
        <dbReference type="EMBL" id="MED6114444.1"/>
    </source>
</evidence>
<name>A0ABU6QR14_9FABA</name>
<protein>
    <submittedName>
        <fullName evidence="2">Uncharacterized protein</fullName>
    </submittedName>
</protein>
<sequence>MKDATHQYLMTPEAEEVLEGIEAVDSTIRIQRMLLRAAVHYWDVQREVAGISKLQNMLSKKENRIKTLGSQVTELEAKEKSRGAEVLRLEGVEKRLNEKVKAAENKDIELQACLKKAHEDLASMEKAKVGAAMSALTAVADIEKTMLEQVSLLAPGTDFSKVSSYNKVVDGQIVEAPSNELPELWSIRSNRDLRSQGTTLPNTFESLTILETARWPSNSGSLVPCSLGAMALDFVGSPVTLK</sequence>
<keyword evidence="1" id="KW-0175">Coiled coil</keyword>
<gene>
    <name evidence="2" type="ORF">PIB30_080249</name>
</gene>